<dbReference type="Proteomes" id="UP001060085">
    <property type="component" value="Linkage Group LG07"/>
</dbReference>
<keyword evidence="2" id="KW-1185">Reference proteome</keyword>
<name>A0ACC0A4P0_CATRO</name>
<protein>
    <submittedName>
        <fullName evidence="1">Uncharacterized protein</fullName>
    </submittedName>
</protein>
<proteinExistence type="predicted"/>
<reference evidence="2" key="1">
    <citation type="journal article" date="2023" name="Nat. Plants">
        <title>Single-cell RNA sequencing provides a high-resolution roadmap for understanding the multicellular compartmentation of specialized metabolism.</title>
        <authorList>
            <person name="Sun S."/>
            <person name="Shen X."/>
            <person name="Li Y."/>
            <person name="Li Y."/>
            <person name="Wang S."/>
            <person name="Li R."/>
            <person name="Zhang H."/>
            <person name="Shen G."/>
            <person name="Guo B."/>
            <person name="Wei J."/>
            <person name="Xu J."/>
            <person name="St-Pierre B."/>
            <person name="Chen S."/>
            <person name="Sun C."/>
        </authorList>
    </citation>
    <scope>NUCLEOTIDE SEQUENCE [LARGE SCALE GENOMIC DNA]</scope>
</reference>
<accession>A0ACC0A4P0</accession>
<evidence type="ECO:0000313" key="1">
    <source>
        <dbReference type="EMBL" id="KAI5655154.1"/>
    </source>
</evidence>
<comment type="caution">
    <text evidence="1">The sequence shown here is derived from an EMBL/GenBank/DDBJ whole genome shotgun (WGS) entry which is preliminary data.</text>
</comment>
<evidence type="ECO:0000313" key="2">
    <source>
        <dbReference type="Proteomes" id="UP001060085"/>
    </source>
</evidence>
<organism evidence="1 2">
    <name type="scientific">Catharanthus roseus</name>
    <name type="common">Madagascar periwinkle</name>
    <name type="synonym">Vinca rosea</name>
    <dbReference type="NCBI Taxonomy" id="4058"/>
    <lineage>
        <taxon>Eukaryota</taxon>
        <taxon>Viridiplantae</taxon>
        <taxon>Streptophyta</taxon>
        <taxon>Embryophyta</taxon>
        <taxon>Tracheophyta</taxon>
        <taxon>Spermatophyta</taxon>
        <taxon>Magnoliopsida</taxon>
        <taxon>eudicotyledons</taxon>
        <taxon>Gunneridae</taxon>
        <taxon>Pentapetalae</taxon>
        <taxon>asterids</taxon>
        <taxon>lamiids</taxon>
        <taxon>Gentianales</taxon>
        <taxon>Apocynaceae</taxon>
        <taxon>Rauvolfioideae</taxon>
        <taxon>Vinceae</taxon>
        <taxon>Catharanthinae</taxon>
        <taxon>Catharanthus</taxon>
    </lineage>
</organism>
<dbReference type="EMBL" id="CM044707">
    <property type="protein sequence ID" value="KAI5655154.1"/>
    <property type="molecule type" value="Genomic_DNA"/>
</dbReference>
<gene>
    <name evidence="1" type="ORF">M9H77_32341</name>
</gene>
<sequence>MVPDFSGNFVHVHYLSLLDDIDAIRTYRWVQLSRRHPREHVLDRGARGVERSAHRQPSHGAGGGRPLVPPFPGRHGHVEMERGTLCVPPPPDLGFAPFQSLDGTSLGFSSFHAPLPPGTAGSSTPHQPISQASSSDEEERTDDTDDVQHLRFRHRVGKKTTRSTPSDWP</sequence>